<evidence type="ECO:0000313" key="1">
    <source>
        <dbReference type="EMBL" id="OUN41057.1"/>
    </source>
</evidence>
<dbReference type="RefSeq" id="WP_087989872.1">
    <property type="nucleotide sequence ID" value="NZ_NFHM01000023.1"/>
</dbReference>
<protein>
    <submittedName>
        <fullName evidence="1">Uncharacterized protein</fullName>
    </submittedName>
</protein>
<name>A0A1Y3U1V4_9FIRM</name>
<accession>A0A1Y3U1V4</accession>
<dbReference type="EMBL" id="NFHM01000023">
    <property type="protein sequence ID" value="OUN41057.1"/>
    <property type="molecule type" value="Genomic_DNA"/>
</dbReference>
<evidence type="ECO:0000313" key="2">
    <source>
        <dbReference type="Proteomes" id="UP000195455"/>
    </source>
</evidence>
<organism evidence="1 2">
    <name type="scientific">Anaerotignum lactatifermentans</name>
    <dbReference type="NCBI Taxonomy" id="160404"/>
    <lineage>
        <taxon>Bacteria</taxon>
        <taxon>Bacillati</taxon>
        <taxon>Bacillota</taxon>
        <taxon>Clostridia</taxon>
        <taxon>Lachnospirales</taxon>
        <taxon>Anaerotignaceae</taxon>
        <taxon>Anaerotignum</taxon>
    </lineage>
</organism>
<dbReference type="Proteomes" id="UP000195455">
    <property type="component" value="Unassembled WGS sequence"/>
</dbReference>
<gene>
    <name evidence="1" type="ORF">B5G26_12505</name>
</gene>
<sequence length="144" mass="17084">MLPNGITGFRDLKDLYISEQEKRIFQRFCYSIATHYHCEVLSFDLDLASKNFYSAEIKTERGRFYLLENAYYPWIAFAKNLDVTEIEFVESPFNLTDPSVNVLTLPELEQNWHDIVGELNKAELEQIKYWKPNIIGDIIFNFWD</sequence>
<comment type="caution">
    <text evidence="1">The sequence shown here is derived from an EMBL/GenBank/DDBJ whole genome shotgun (WGS) entry which is preliminary data.</text>
</comment>
<dbReference type="AlphaFoldDB" id="A0A1Y3U1V4"/>
<proteinExistence type="predicted"/>
<reference evidence="2" key="1">
    <citation type="submission" date="2017-04" db="EMBL/GenBank/DDBJ databases">
        <title>Function of individual gut microbiota members based on whole genome sequencing of pure cultures obtained from chicken caecum.</title>
        <authorList>
            <person name="Medvecky M."/>
            <person name="Cejkova D."/>
            <person name="Polansky O."/>
            <person name="Karasova D."/>
            <person name="Kubasova T."/>
            <person name="Cizek A."/>
            <person name="Rychlik I."/>
        </authorList>
    </citation>
    <scope>NUCLEOTIDE SEQUENCE [LARGE SCALE GENOMIC DNA]</scope>
    <source>
        <strain evidence="2">An75</strain>
    </source>
</reference>